<evidence type="ECO:0008006" key="3">
    <source>
        <dbReference type="Google" id="ProtNLM"/>
    </source>
</evidence>
<accession>A0AAV7Y5N3</accession>
<proteinExistence type="predicted"/>
<dbReference type="Proteomes" id="UP001075354">
    <property type="component" value="Chromosome 1"/>
</dbReference>
<evidence type="ECO:0000313" key="2">
    <source>
        <dbReference type="Proteomes" id="UP001075354"/>
    </source>
</evidence>
<organism evidence="1 2">
    <name type="scientific">Megalurothrips usitatus</name>
    <name type="common">bean blossom thrips</name>
    <dbReference type="NCBI Taxonomy" id="439358"/>
    <lineage>
        <taxon>Eukaryota</taxon>
        <taxon>Metazoa</taxon>
        <taxon>Ecdysozoa</taxon>
        <taxon>Arthropoda</taxon>
        <taxon>Hexapoda</taxon>
        <taxon>Insecta</taxon>
        <taxon>Pterygota</taxon>
        <taxon>Neoptera</taxon>
        <taxon>Paraneoptera</taxon>
        <taxon>Thysanoptera</taxon>
        <taxon>Terebrantia</taxon>
        <taxon>Thripoidea</taxon>
        <taxon>Thripidae</taxon>
        <taxon>Megalurothrips</taxon>
    </lineage>
</organism>
<reference evidence="1" key="1">
    <citation type="submission" date="2022-12" db="EMBL/GenBank/DDBJ databases">
        <title>Chromosome-level genome assembly of the bean flower thrips Megalurothrips usitatus.</title>
        <authorList>
            <person name="Ma L."/>
            <person name="Liu Q."/>
            <person name="Li H."/>
            <person name="Cai W."/>
        </authorList>
    </citation>
    <scope>NUCLEOTIDE SEQUENCE</scope>
    <source>
        <strain evidence="1">Cailab_2022a</strain>
    </source>
</reference>
<gene>
    <name evidence="1" type="ORF">ONE63_000564</name>
</gene>
<comment type="caution">
    <text evidence="1">The sequence shown here is derived from an EMBL/GenBank/DDBJ whole genome shotgun (WGS) entry which is preliminary data.</text>
</comment>
<sequence length="233" mass="23499">MLILCSAQIAKPWQCLVIFAVVRRGVDGTSHDPGAPSKGYVYEAPPPALAAAVAPAAPAAARGFLAALPDGYSFVYAVQHPDPESTSHVEVSRSSGGRALTAASYPAPAAAYLPAAPILDAAALPEATIPTATLRVATFPAQPPVPAPGPVAPAYAYSIGAATPSAPAPWVLAAPPLRGVPWRGVPVGGAVGPYPMPPTFTAPLAPAPVLASPYVAPYAGAYAAPPYISYYSE</sequence>
<name>A0AAV7Y5N3_9NEOP</name>
<keyword evidence="2" id="KW-1185">Reference proteome</keyword>
<dbReference type="EMBL" id="JAPTSV010000001">
    <property type="protein sequence ID" value="KAJ1531922.1"/>
    <property type="molecule type" value="Genomic_DNA"/>
</dbReference>
<protein>
    <recommendedName>
        <fullName evidence="3">Cuticle protein 16.5-like</fullName>
    </recommendedName>
</protein>
<dbReference type="AlphaFoldDB" id="A0AAV7Y5N3"/>
<evidence type="ECO:0000313" key="1">
    <source>
        <dbReference type="EMBL" id="KAJ1531922.1"/>
    </source>
</evidence>